<dbReference type="CDD" id="cd06558">
    <property type="entry name" value="crotonase-like"/>
    <property type="match status" value="1"/>
</dbReference>
<dbReference type="InterPro" id="IPR029045">
    <property type="entry name" value="ClpP/crotonase-like_dom_sf"/>
</dbReference>
<dbReference type="Gene3D" id="1.10.12.10">
    <property type="entry name" value="Lyase 2-enoyl-coa Hydratase, Chain A, domain 2"/>
    <property type="match status" value="1"/>
</dbReference>
<dbReference type="PANTHER" id="PTHR43684:SF4">
    <property type="entry name" value="ENOYL-COA HYDRATASE_ISOMERASE FAMILY PROTEIN (AFU_ORTHOLOGUE AFUA_1G01890)"/>
    <property type="match status" value="1"/>
</dbReference>
<evidence type="ECO:0000313" key="3">
    <source>
        <dbReference type="EMBL" id="MFD1784026.1"/>
    </source>
</evidence>
<comment type="similarity">
    <text evidence="1 2">Belongs to the enoyl-CoA hydratase/isomerase family.</text>
</comment>
<reference evidence="4" key="1">
    <citation type="journal article" date="2019" name="Int. J. Syst. Evol. Microbiol.">
        <title>The Global Catalogue of Microorganisms (GCM) 10K type strain sequencing project: providing services to taxonomists for standard genome sequencing and annotation.</title>
        <authorList>
            <consortium name="The Broad Institute Genomics Platform"/>
            <consortium name="The Broad Institute Genome Sequencing Center for Infectious Disease"/>
            <person name="Wu L."/>
            <person name="Ma J."/>
        </authorList>
    </citation>
    <scope>NUCLEOTIDE SEQUENCE [LARGE SCALE GENOMIC DNA]</scope>
    <source>
        <strain evidence="4">DFY28</strain>
    </source>
</reference>
<comment type="caution">
    <text evidence="3">The sequence shown here is derived from an EMBL/GenBank/DDBJ whole genome shotgun (WGS) entry which is preliminary data.</text>
</comment>
<evidence type="ECO:0000256" key="2">
    <source>
        <dbReference type="RuleBase" id="RU003707"/>
    </source>
</evidence>
<evidence type="ECO:0000256" key="1">
    <source>
        <dbReference type="ARBA" id="ARBA00005254"/>
    </source>
</evidence>
<dbReference type="InterPro" id="IPR001753">
    <property type="entry name" value="Enoyl-CoA_hydra/iso"/>
</dbReference>
<dbReference type="InterPro" id="IPR018376">
    <property type="entry name" value="Enoyl-CoA_hyd/isom_CS"/>
</dbReference>
<dbReference type="Pfam" id="PF00378">
    <property type="entry name" value="ECH_1"/>
    <property type="match status" value="1"/>
</dbReference>
<protein>
    <submittedName>
        <fullName evidence="3">Enoyl-CoA hydratase/isomerase family protein</fullName>
    </submittedName>
</protein>
<dbReference type="InterPro" id="IPR014748">
    <property type="entry name" value="Enoyl-CoA_hydra_C"/>
</dbReference>
<accession>A0ABW4N1Z7</accession>
<dbReference type="PANTHER" id="PTHR43684">
    <property type="match status" value="1"/>
</dbReference>
<gene>
    <name evidence="3" type="ORF">ACFSC0_11525</name>
</gene>
<dbReference type="PROSITE" id="PS00166">
    <property type="entry name" value="ENOYL_COA_HYDRATASE"/>
    <property type="match status" value="1"/>
</dbReference>
<proteinExistence type="inferred from homology"/>
<dbReference type="Gene3D" id="3.90.226.10">
    <property type="entry name" value="2-enoyl-CoA Hydratase, Chain A, domain 1"/>
    <property type="match status" value="1"/>
</dbReference>
<keyword evidence="4" id="KW-1185">Reference proteome</keyword>
<dbReference type="SUPFAM" id="SSF52096">
    <property type="entry name" value="ClpP/crotonase"/>
    <property type="match status" value="1"/>
</dbReference>
<name>A0ABW4N1Z7_9CAUL</name>
<dbReference type="RefSeq" id="WP_377282786.1">
    <property type="nucleotide sequence ID" value="NZ_JBHRSI010000008.1"/>
</dbReference>
<dbReference type="EMBL" id="JBHUEY010000001">
    <property type="protein sequence ID" value="MFD1784026.1"/>
    <property type="molecule type" value="Genomic_DNA"/>
</dbReference>
<organism evidence="3 4">
    <name type="scientific">Phenylobacterium terrae</name>
    <dbReference type="NCBI Taxonomy" id="2665495"/>
    <lineage>
        <taxon>Bacteria</taxon>
        <taxon>Pseudomonadati</taxon>
        <taxon>Pseudomonadota</taxon>
        <taxon>Alphaproteobacteria</taxon>
        <taxon>Caulobacterales</taxon>
        <taxon>Caulobacteraceae</taxon>
        <taxon>Phenylobacterium</taxon>
    </lineage>
</organism>
<dbReference type="Proteomes" id="UP001597237">
    <property type="component" value="Unassembled WGS sequence"/>
</dbReference>
<sequence>MTPLVTTSDAGHVRTITLNRPAKKNALSQELAWGVVEAVDEAAKDDNVWVVAITGSGDAFCAGLDLSGSEPYSPWPAMTAQLDDIGWVGHFLLSIRKRCDKPVVGGINGVAVGAGLGLAMSCDVRLIAKSARLMAGYTRIGGSPDAGLTITLPQAMGYEKAMRFMMENRTVTGEEAIAWGMAGEVVDDAAFAERLATYCQQLCEWSPITLRLLKRGIVKSYETSDLETQLRYEVSNIRRAFGSQDGQEARKAFLEKRKPVFQGK</sequence>
<evidence type="ECO:0000313" key="4">
    <source>
        <dbReference type="Proteomes" id="UP001597237"/>
    </source>
</evidence>
<dbReference type="InterPro" id="IPR051053">
    <property type="entry name" value="ECH/Chromodomain_protein"/>
</dbReference>